<dbReference type="InterPro" id="IPR037066">
    <property type="entry name" value="Plug_dom_sf"/>
</dbReference>
<evidence type="ECO:0000256" key="9">
    <source>
        <dbReference type="RuleBase" id="RU003357"/>
    </source>
</evidence>
<dbReference type="Gene3D" id="2.170.130.10">
    <property type="entry name" value="TonB-dependent receptor, plug domain"/>
    <property type="match status" value="1"/>
</dbReference>
<dbReference type="Gene3D" id="2.40.170.20">
    <property type="entry name" value="TonB-dependent receptor, beta-barrel domain"/>
    <property type="match status" value="1"/>
</dbReference>
<keyword evidence="13" id="KW-1185">Reference proteome</keyword>
<keyword evidence="6 8" id="KW-0472">Membrane</keyword>
<gene>
    <name evidence="12" type="ORF">JI741_27300</name>
</gene>
<comment type="subcellular location">
    <subcellularLocation>
        <location evidence="1 8">Cell outer membrane</location>
        <topology evidence="1 8">Multi-pass membrane protein</topology>
    </subcellularLocation>
</comment>
<dbReference type="Pfam" id="PF13715">
    <property type="entry name" value="CarbopepD_reg_2"/>
    <property type="match status" value="1"/>
</dbReference>
<dbReference type="Pfam" id="PF07715">
    <property type="entry name" value="Plug"/>
    <property type="match status" value="1"/>
</dbReference>
<dbReference type="SUPFAM" id="SSF49464">
    <property type="entry name" value="Carboxypeptidase regulatory domain-like"/>
    <property type="match status" value="1"/>
</dbReference>
<dbReference type="InterPro" id="IPR000531">
    <property type="entry name" value="Beta-barrel_TonB"/>
</dbReference>
<evidence type="ECO:0000256" key="2">
    <source>
        <dbReference type="ARBA" id="ARBA00022448"/>
    </source>
</evidence>
<evidence type="ECO:0000256" key="6">
    <source>
        <dbReference type="ARBA" id="ARBA00023136"/>
    </source>
</evidence>
<protein>
    <submittedName>
        <fullName evidence="12">TonB-dependent receptor</fullName>
    </submittedName>
</protein>
<comment type="similarity">
    <text evidence="8 9">Belongs to the TonB-dependent receptor family.</text>
</comment>
<keyword evidence="3 8" id="KW-1134">Transmembrane beta strand</keyword>
<feature type="domain" description="TonB-dependent receptor plug" evidence="11">
    <location>
        <begin position="118"/>
        <end position="224"/>
    </location>
</feature>
<dbReference type="Proteomes" id="UP000613030">
    <property type="component" value="Unassembled WGS sequence"/>
</dbReference>
<evidence type="ECO:0000256" key="4">
    <source>
        <dbReference type="ARBA" id="ARBA00022692"/>
    </source>
</evidence>
<feature type="domain" description="TonB-dependent receptor-like beta-barrel" evidence="10">
    <location>
        <begin position="283"/>
        <end position="693"/>
    </location>
</feature>
<keyword evidence="4 8" id="KW-0812">Transmembrane</keyword>
<keyword evidence="7 8" id="KW-0998">Cell outer membrane</keyword>
<evidence type="ECO:0000313" key="13">
    <source>
        <dbReference type="Proteomes" id="UP000613030"/>
    </source>
</evidence>
<evidence type="ECO:0000256" key="8">
    <source>
        <dbReference type="PROSITE-ProRule" id="PRU01360"/>
    </source>
</evidence>
<evidence type="ECO:0000256" key="3">
    <source>
        <dbReference type="ARBA" id="ARBA00022452"/>
    </source>
</evidence>
<dbReference type="InterPro" id="IPR012910">
    <property type="entry name" value="Plug_dom"/>
</dbReference>
<dbReference type="RefSeq" id="WP_202015051.1">
    <property type="nucleotide sequence ID" value="NZ_JAERRB010000013.1"/>
</dbReference>
<evidence type="ECO:0000256" key="7">
    <source>
        <dbReference type="ARBA" id="ARBA00023237"/>
    </source>
</evidence>
<evidence type="ECO:0000259" key="11">
    <source>
        <dbReference type="Pfam" id="PF07715"/>
    </source>
</evidence>
<name>A0ABS1L0C9_9BACT</name>
<dbReference type="InterPro" id="IPR039426">
    <property type="entry name" value="TonB-dep_rcpt-like"/>
</dbReference>
<organism evidence="12 13">
    <name type="scientific">Chryseolinea lacunae</name>
    <dbReference type="NCBI Taxonomy" id="2801331"/>
    <lineage>
        <taxon>Bacteria</taxon>
        <taxon>Pseudomonadati</taxon>
        <taxon>Bacteroidota</taxon>
        <taxon>Cytophagia</taxon>
        <taxon>Cytophagales</taxon>
        <taxon>Fulvivirgaceae</taxon>
        <taxon>Chryseolinea</taxon>
    </lineage>
</organism>
<dbReference type="Gene3D" id="2.60.40.1120">
    <property type="entry name" value="Carboxypeptidase-like, regulatory domain"/>
    <property type="match status" value="1"/>
</dbReference>
<keyword evidence="2 8" id="KW-0813">Transport</keyword>
<dbReference type="InterPro" id="IPR008969">
    <property type="entry name" value="CarboxyPept-like_regulatory"/>
</dbReference>
<dbReference type="PROSITE" id="PS52016">
    <property type="entry name" value="TONB_DEPENDENT_REC_3"/>
    <property type="match status" value="1"/>
</dbReference>
<dbReference type="Pfam" id="PF00593">
    <property type="entry name" value="TonB_dep_Rec_b-barrel"/>
    <property type="match status" value="1"/>
</dbReference>
<proteinExistence type="inferred from homology"/>
<keyword evidence="12" id="KW-0675">Receptor</keyword>
<dbReference type="PANTHER" id="PTHR30069:SF57">
    <property type="entry name" value="TONB-DEPENDENT RECEPTOR"/>
    <property type="match status" value="1"/>
</dbReference>
<sequence>MRFALFGLLILIGNHLYGQGQPALHGTVTANGGEVPFVSVAVLHTHLGTRTDSLGRFHFQQLSPGTYTLQFSGVGYITQKKEVTVAANAPTTLNVDLQEDVSRLDEVVVTGTMREVTKMNSPIPVEVYSPTFFMKNQTPNIFESLSMVNGVQPQVNCNVCNTGDIHINGLEGPYTMILIDGMPIVSSLSTVYGLAGIPNSLVKRMEIVKGPASTLYGSEAVGGVINIITKDPQTAPKLQVDAFGTSIGEYNLDVSGSRQWKFASSLVGVNAFDYWQKRDINHDNFTDATLQRRISVFNKWRFNRPSAKNASIAGRYIYENRWGGELQWTPAYRGSNVYYGESIHTERVEVLGNYEWNTVPGLQIDMSYNHHYQDSYYGVVKYAATQEVGFVQARWSKQLGHHDLLAGLPLRYQFYDDNTVGTTASDGANKPNTTVLPGIFVQDEIAITKRFTTLLGARYDRHNIHGNIYTPRLSFKYSPNANNTIRLTGGSGYRVVNLFTEDHAALTGARSVEILHDLKPEQSWNANLNYARNLILPNGFVSLDASLFYTYFNNKIVADYNTDPNKIIYDNLNGHAISKGLTFNADVALNNGLKFITGVTWMDVFRMETKNNEATKIPQQHAPRFSGTFTVSYQHAPSGLLFDLTGRVNGPMHLPVVPNDYRPEMSPWYALVNLQVTKTLNNNLEIYAGVKNLLNFKPKDPLLRPFDPFDQHIGEDNPYGYTFDTTYNYAPMQGMRGQLGVRWTVQ</sequence>
<reference evidence="12 13" key="1">
    <citation type="submission" date="2021-01" db="EMBL/GenBank/DDBJ databases">
        <title>Chryseolinea sp. Jin1 Genome sequencing and assembly.</title>
        <authorList>
            <person name="Kim I."/>
        </authorList>
    </citation>
    <scope>NUCLEOTIDE SEQUENCE [LARGE SCALE GENOMIC DNA]</scope>
    <source>
        <strain evidence="12 13">Jin1</strain>
    </source>
</reference>
<keyword evidence="5 9" id="KW-0798">TonB box</keyword>
<dbReference type="SUPFAM" id="SSF56935">
    <property type="entry name" value="Porins"/>
    <property type="match status" value="1"/>
</dbReference>
<evidence type="ECO:0000259" key="10">
    <source>
        <dbReference type="Pfam" id="PF00593"/>
    </source>
</evidence>
<evidence type="ECO:0000313" key="12">
    <source>
        <dbReference type="EMBL" id="MBL0744968.1"/>
    </source>
</evidence>
<accession>A0ABS1L0C9</accession>
<dbReference type="EMBL" id="JAERRB010000013">
    <property type="protein sequence ID" value="MBL0744968.1"/>
    <property type="molecule type" value="Genomic_DNA"/>
</dbReference>
<evidence type="ECO:0000256" key="5">
    <source>
        <dbReference type="ARBA" id="ARBA00023077"/>
    </source>
</evidence>
<dbReference type="PANTHER" id="PTHR30069">
    <property type="entry name" value="TONB-DEPENDENT OUTER MEMBRANE RECEPTOR"/>
    <property type="match status" value="1"/>
</dbReference>
<dbReference type="InterPro" id="IPR036942">
    <property type="entry name" value="Beta-barrel_TonB_sf"/>
</dbReference>
<comment type="caution">
    <text evidence="12">The sequence shown here is derived from an EMBL/GenBank/DDBJ whole genome shotgun (WGS) entry which is preliminary data.</text>
</comment>
<evidence type="ECO:0000256" key="1">
    <source>
        <dbReference type="ARBA" id="ARBA00004571"/>
    </source>
</evidence>